<reference evidence="1 2" key="1">
    <citation type="journal article" date="2014" name="Genome Biol. Evol.">
        <title>The genome of the myxosporean Thelohanellus kitauei shows adaptations to nutrient acquisition within its fish host.</title>
        <authorList>
            <person name="Yang Y."/>
            <person name="Xiong J."/>
            <person name="Zhou Z."/>
            <person name="Huo F."/>
            <person name="Miao W."/>
            <person name="Ran C."/>
            <person name="Liu Y."/>
            <person name="Zhang J."/>
            <person name="Feng J."/>
            <person name="Wang M."/>
            <person name="Wang M."/>
            <person name="Wang L."/>
            <person name="Yao B."/>
        </authorList>
    </citation>
    <scope>NUCLEOTIDE SEQUENCE [LARGE SCALE GENOMIC DNA]</scope>
    <source>
        <strain evidence="1">Wuqing</strain>
    </source>
</reference>
<sequence length="114" mass="13082">MIDCPAHYKGAETPIVHVVLEGWCYDCFVKLFFVGIGRAGRTRVVYQQVRRDGILDGKRLHSGKLIIRNLHLERYSGDIAHDIPHRDFLPLLRVDPGPSEKDCDFGNLVLYDNY</sequence>
<accession>A0A0C2MUG3</accession>
<evidence type="ECO:0000313" key="2">
    <source>
        <dbReference type="Proteomes" id="UP000031668"/>
    </source>
</evidence>
<keyword evidence="2" id="KW-1185">Reference proteome</keyword>
<dbReference type="AlphaFoldDB" id="A0A0C2MUG3"/>
<gene>
    <name evidence="1" type="ORF">RF11_10181</name>
</gene>
<organism evidence="1 2">
    <name type="scientific">Thelohanellus kitauei</name>
    <name type="common">Myxosporean</name>
    <dbReference type="NCBI Taxonomy" id="669202"/>
    <lineage>
        <taxon>Eukaryota</taxon>
        <taxon>Metazoa</taxon>
        <taxon>Cnidaria</taxon>
        <taxon>Myxozoa</taxon>
        <taxon>Myxosporea</taxon>
        <taxon>Bivalvulida</taxon>
        <taxon>Platysporina</taxon>
        <taxon>Myxobolidae</taxon>
        <taxon>Thelohanellus</taxon>
    </lineage>
</organism>
<name>A0A0C2MUG3_THEKT</name>
<proteinExistence type="predicted"/>
<comment type="caution">
    <text evidence="1">The sequence shown here is derived from an EMBL/GenBank/DDBJ whole genome shotgun (WGS) entry which is preliminary data.</text>
</comment>
<evidence type="ECO:0000313" key="1">
    <source>
        <dbReference type="EMBL" id="KII70976.1"/>
    </source>
</evidence>
<dbReference type="Proteomes" id="UP000031668">
    <property type="component" value="Unassembled WGS sequence"/>
</dbReference>
<protein>
    <submittedName>
        <fullName evidence="1">Uncharacterized protein</fullName>
    </submittedName>
</protein>
<dbReference type="EMBL" id="JWZT01001907">
    <property type="protein sequence ID" value="KII70976.1"/>
    <property type="molecule type" value="Genomic_DNA"/>
</dbReference>